<dbReference type="OrthoDB" id="121467at2759"/>
<sequence>MAVIGNRGPIAQYWATAADPGSIVMPHNFGERMKMPLSRFLVIQSNMSFMEGQPNEEDPWAPIRPLIEGFNATRAEHILPGTFLTVDECMSAWKGSNRKHRHDGMPHVTKIQRKPEGVGAEFKSIACSQTGILLKLDIVEGTARQSSKQFHQQYGSGTSSVLRLSQEYFGSGRTVVADSAFASVKTLLALKKSGLFFMGMVKTAHREFPKSVLQQWADGNLDGAVPKRGSHLLLETEEDNESFYAIGWKDKKLKTILAEGHQILVSLS</sequence>
<dbReference type="EMBL" id="JNBR01001762">
    <property type="protein sequence ID" value="OQR85202.1"/>
    <property type="molecule type" value="Genomic_DNA"/>
</dbReference>
<name>A0A1V9YHL7_ACHHY</name>
<keyword evidence="3" id="KW-1185">Reference proteome</keyword>
<evidence type="ECO:0000313" key="2">
    <source>
        <dbReference type="EMBL" id="OQR85202.1"/>
    </source>
</evidence>
<dbReference type="InterPro" id="IPR029526">
    <property type="entry name" value="PGBD"/>
</dbReference>
<dbReference type="AlphaFoldDB" id="A0A1V9YHL7"/>
<evidence type="ECO:0000259" key="1">
    <source>
        <dbReference type="Pfam" id="PF13843"/>
    </source>
</evidence>
<reference evidence="2 3" key="1">
    <citation type="journal article" date="2014" name="Genome Biol. Evol.">
        <title>The secreted proteins of Achlya hypogyna and Thraustotheca clavata identify the ancestral oomycete secretome and reveal gene acquisitions by horizontal gene transfer.</title>
        <authorList>
            <person name="Misner I."/>
            <person name="Blouin N."/>
            <person name="Leonard G."/>
            <person name="Richards T.A."/>
            <person name="Lane C.E."/>
        </authorList>
    </citation>
    <scope>NUCLEOTIDE SEQUENCE [LARGE SCALE GENOMIC DNA]</scope>
    <source>
        <strain evidence="2 3">ATCC 48635</strain>
    </source>
</reference>
<evidence type="ECO:0000313" key="3">
    <source>
        <dbReference type="Proteomes" id="UP000243579"/>
    </source>
</evidence>
<protein>
    <recommendedName>
        <fullName evidence="1">PiggyBac transposable element-derived protein domain-containing protein</fullName>
    </recommendedName>
</protein>
<dbReference type="Proteomes" id="UP000243579">
    <property type="component" value="Unassembled WGS sequence"/>
</dbReference>
<organism evidence="2 3">
    <name type="scientific">Achlya hypogyna</name>
    <name type="common">Oomycete</name>
    <name type="synonym">Protoachlya hypogyna</name>
    <dbReference type="NCBI Taxonomy" id="1202772"/>
    <lineage>
        <taxon>Eukaryota</taxon>
        <taxon>Sar</taxon>
        <taxon>Stramenopiles</taxon>
        <taxon>Oomycota</taxon>
        <taxon>Saprolegniomycetes</taxon>
        <taxon>Saprolegniales</taxon>
        <taxon>Achlyaceae</taxon>
        <taxon>Achlya</taxon>
    </lineage>
</organism>
<dbReference type="Pfam" id="PF13843">
    <property type="entry name" value="DDE_Tnp_1_7"/>
    <property type="match status" value="1"/>
</dbReference>
<dbReference type="PANTHER" id="PTHR46599">
    <property type="entry name" value="PIGGYBAC TRANSPOSABLE ELEMENT-DERIVED PROTEIN 4"/>
    <property type="match status" value="1"/>
</dbReference>
<accession>A0A1V9YHL7</accession>
<proteinExistence type="predicted"/>
<comment type="caution">
    <text evidence="2">The sequence shown here is derived from an EMBL/GenBank/DDBJ whole genome shotgun (WGS) entry which is preliminary data.</text>
</comment>
<gene>
    <name evidence="2" type="ORF">ACHHYP_20598</name>
</gene>
<dbReference type="PANTHER" id="PTHR46599:SF3">
    <property type="entry name" value="PIGGYBAC TRANSPOSABLE ELEMENT-DERIVED PROTEIN 4"/>
    <property type="match status" value="1"/>
</dbReference>
<feature type="domain" description="PiggyBac transposable element-derived protein" evidence="1">
    <location>
        <begin position="28"/>
        <end position="225"/>
    </location>
</feature>